<sequence length="86" mass="9685">MLHLTVTVPALQYVGRKTESEIQKEERGAIVPESMVDSGGGKGRRVFIGFWFALLALLVAIMVQEECCLLLWISLFLSYGLTCYRM</sequence>
<comment type="caution">
    <text evidence="2">The sequence shown here is derived from an EMBL/GenBank/DDBJ whole genome shotgun (WGS) entry which is preliminary data.</text>
</comment>
<evidence type="ECO:0000313" key="3">
    <source>
        <dbReference type="Proteomes" id="UP001367508"/>
    </source>
</evidence>
<evidence type="ECO:0000313" key="2">
    <source>
        <dbReference type="EMBL" id="KAK7363277.1"/>
    </source>
</evidence>
<keyword evidence="1" id="KW-0812">Transmembrane</keyword>
<dbReference type="Proteomes" id="UP001367508">
    <property type="component" value="Unassembled WGS sequence"/>
</dbReference>
<organism evidence="2 3">
    <name type="scientific">Canavalia gladiata</name>
    <name type="common">Sword bean</name>
    <name type="synonym">Dolichos gladiatus</name>
    <dbReference type="NCBI Taxonomy" id="3824"/>
    <lineage>
        <taxon>Eukaryota</taxon>
        <taxon>Viridiplantae</taxon>
        <taxon>Streptophyta</taxon>
        <taxon>Embryophyta</taxon>
        <taxon>Tracheophyta</taxon>
        <taxon>Spermatophyta</taxon>
        <taxon>Magnoliopsida</taxon>
        <taxon>eudicotyledons</taxon>
        <taxon>Gunneridae</taxon>
        <taxon>Pentapetalae</taxon>
        <taxon>rosids</taxon>
        <taxon>fabids</taxon>
        <taxon>Fabales</taxon>
        <taxon>Fabaceae</taxon>
        <taxon>Papilionoideae</taxon>
        <taxon>50 kb inversion clade</taxon>
        <taxon>NPAAA clade</taxon>
        <taxon>indigoferoid/millettioid clade</taxon>
        <taxon>Phaseoleae</taxon>
        <taxon>Canavalia</taxon>
    </lineage>
</organism>
<evidence type="ECO:0000256" key="1">
    <source>
        <dbReference type="SAM" id="Phobius"/>
    </source>
</evidence>
<dbReference type="AlphaFoldDB" id="A0AAN9N3I0"/>
<protein>
    <submittedName>
        <fullName evidence="2">Uncharacterized protein</fullName>
    </submittedName>
</protein>
<accession>A0AAN9N3I0</accession>
<reference evidence="2 3" key="1">
    <citation type="submission" date="2024-01" db="EMBL/GenBank/DDBJ databases">
        <title>The genomes of 5 underutilized Papilionoideae crops provide insights into root nodulation and disease resistanc.</title>
        <authorList>
            <person name="Jiang F."/>
        </authorList>
    </citation>
    <scope>NUCLEOTIDE SEQUENCE [LARGE SCALE GENOMIC DNA]</scope>
    <source>
        <strain evidence="2">LVBAO_FW01</strain>
        <tissue evidence="2">Leaves</tissue>
    </source>
</reference>
<dbReference type="EMBL" id="JAYMYQ010000001">
    <property type="protein sequence ID" value="KAK7363277.1"/>
    <property type="molecule type" value="Genomic_DNA"/>
</dbReference>
<gene>
    <name evidence="2" type="ORF">VNO77_05413</name>
</gene>
<keyword evidence="1" id="KW-1133">Transmembrane helix</keyword>
<proteinExistence type="predicted"/>
<name>A0AAN9N3I0_CANGL</name>
<keyword evidence="1" id="KW-0472">Membrane</keyword>
<keyword evidence="3" id="KW-1185">Reference proteome</keyword>
<feature type="transmembrane region" description="Helical" evidence="1">
    <location>
        <begin position="69"/>
        <end position="84"/>
    </location>
</feature>